<protein>
    <submittedName>
        <fullName evidence="1">Uncharacterized protein</fullName>
    </submittedName>
</protein>
<name>A0A0H4IPG3_9CAUD</name>
<organism evidence="1 2">
    <name type="scientific">Stenotrophomonas phage IME-SM1</name>
    <dbReference type="NCBI Taxonomy" id="1654717"/>
    <lineage>
        <taxon>Viruses</taxon>
        <taxon>Duplodnaviria</taxon>
        <taxon>Heunggongvirae</taxon>
        <taxon>Uroviricota</taxon>
        <taxon>Caudoviricetes</taxon>
        <taxon>Menderavirus</taxon>
        <taxon>Menderavirus IMESM1</taxon>
    </lineage>
</organism>
<accession>A0A0H4IPG3</accession>
<keyword evidence="2" id="KW-1185">Reference proteome</keyword>
<evidence type="ECO:0000313" key="1">
    <source>
        <dbReference type="EMBL" id="AKO61645.1"/>
    </source>
</evidence>
<dbReference type="EMBL" id="KR560069">
    <property type="protein sequence ID" value="AKO61645.1"/>
    <property type="molecule type" value="Genomic_DNA"/>
</dbReference>
<reference evidence="1 2" key="1">
    <citation type="submission" date="2015-05" db="EMBL/GenBank/DDBJ databases">
        <authorList>
            <person name="Liu X."/>
            <person name="Tong Y."/>
            <person name="Huang Y."/>
            <person name="Fan H."/>
            <person name="An X."/>
            <person name="Mi Z."/>
            <person name="Zhang Z."/>
        </authorList>
    </citation>
    <scope>NUCLEOTIDE SEQUENCE [LARGE SCALE GENOMIC DNA]</scope>
</reference>
<dbReference type="GeneID" id="65066754"/>
<dbReference type="KEGG" id="vg:65066754"/>
<sequence>MQQYQATTSEKPRLRAIVVAESPERARELLEARFSQTPGDDWVIEIVPELKEEGVKEWTIL</sequence>
<dbReference type="Proteomes" id="UP000224291">
    <property type="component" value="Segment"/>
</dbReference>
<dbReference type="RefSeq" id="YP_010077838.1">
    <property type="nucleotide sequence ID" value="NC_054952.1"/>
</dbReference>
<proteinExistence type="predicted"/>
<evidence type="ECO:0000313" key="2">
    <source>
        <dbReference type="Proteomes" id="UP000224291"/>
    </source>
</evidence>